<gene>
    <name evidence="1" type="ORF">SAMN04487834_103422</name>
</gene>
<keyword evidence="2" id="KW-1185">Reference proteome</keyword>
<dbReference type="EMBL" id="FNYK01000034">
    <property type="protein sequence ID" value="SEI91671.1"/>
    <property type="molecule type" value="Genomic_DNA"/>
</dbReference>
<reference evidence="2" key="1">
    <citation type="submission" date="2016-10" db="EMBL/GenBank/DDBJ databases">
        <authorList>
            <person name="Varghese N."/>
        </authorList>
    </citation>
    <scope>NUCLEOTIDE SEQUENCE [LARGE SCALE GENOMIC DNA]</scope>
    <source>
        <strain evidence="2">DSM 20406</strain>
    </source>
</reference>
<evidence type="ECO:0008006" key="3">
    <source>
        <dbReference type="Google" id="ProtNLM"/>
    </source>
</evidence>
<accession>A0A1H6UH70</accession>
<organism evidence="1 2">
    <name type="scientific">Sharpea azabuensis</name>
    <dbReference type="NCBI Taxonomy" id="322505"/>
    <lineage>
        <taxon>Bacteria</taxon>
        <taxon>Bacillati</taxon>
        <taxon>Bacillota</taxon>
        <taxon>Erysipelotrichia</taxon>
        <taxon>Erysipelotrichales</taxon>
        <taxon>Coprobacillaceae</taxon>
        <taxon>Sharpea</taxon>
    </lineage>
</organism>
<dbReference type="Proteomes" id="UP000183028">
    <property type="component" value="Unassembled WGS sequence"/>
</dbReference>
<dbReference type="RefSeq" id="WP_074732274.1">
    <property type="nucleotide sequence ID" value="NZ_CADAIQ010000105.1"/>
</dbReference>
<proteinExistence type="predicted"/>
<dbReference type="AlphaFoldDB" id="A0A1H6UH70"/>
<name>A0A1H6UH70_9FIRM</name>
<evidence type="ECO:0000313" key="1">
    <source>
        <dbReference type="EMBL" id="SEI91671.1"/>
    </source>
</evidence>
<evidence type="ECO:0000313" key="2">
    <source>
        <dbReference type="Proteomes" id="UP000183028"/>
    </source>
</evidence>
<dbReference type="OrthoDB" id="3035339at2"/>
<sequence>MSRHEEMKSFFKKTLEDQTLIPGVRNIIEKGYNDLNANKDYNRVLLETKIALSELATQNNLGGSGLRFLSEITRLEPSSSVSSMWNFLVKK</sequence>
<protein>
    <recommendedName>
        <fullName evidence="3">Enterocin A Immunity</fullName>
    </recommendedName>
</protein>